<dbReference type="Pfam" id="PF02311">
    <property type="entry name" value="AraC_binding"/>
    <property type="match status" value="1"/>
</dbReference>
<dbReference type="PROSITE" id="PS01124">
    <property type="entry name" value="HTH_ARAC_FAMILY_2"/>
    <property type="match status" value="1"/>
</dbReference>
<dbReference type="PANTHER" id="PTHR43280">
    <property type="entry name" value="ARAC-FAMILY TRANSCRIPTIONAL REGULATOR"/>
    <property type="match status" value="1"/>
</dbReference>
<evidence type="ECO:0000256" key="1">
    <source>
        <dbReference type="ARBA" id="ARBA00023015"/>
    </source>
</evidence>
<evidence type="ECO:0000313" key="5">
    <source>
        <dbReference type="EMBL" id="QHQ63249.1"/>
    </source>
</evidence>
<dbReference type="AlphaFoldDB" id="A0A6P1TSR1"/>
<organism evidence="5 6">
    <name type="scientific">Anaerocolumna sedimenticola</name>
    <dbReference type="NCBI Taxonomy" id="2696063"/>
    <lineage>
        <taxon>Bacteria</taxon>
        <taxon>Bacillati</taxon>
        <taxon>Bacillota</taxon>
        <taxon>Clostridia</taxon>
        <taxon>Lachnospirales</taxon>
        <taxon>Lachnospiraceae</taxon>
        <taxon>Anaerocolumna</taxon>
    </lineage>
</organism>
<dbReference type="Gene3D" id="1.10.10.60">
    <property type="entry name" value="Homeodomain-like"/>
    <property type="match status" value="2"/>
</dbReference>
<dbReference type="Pfam" id="PF12833">
    <property type="entry name" value="HTH_18"/>
    <property type="match status" value="1"/>
</dbReference>
<dbReference type="SUPFAM" id="SSF51215">
    <property type="entry name" value="Regulatory protein AraC"/>
    <property type="match status" value="1"/>
</dbReference>
<keyword evidence="6" id="KW-1185">Reference proteome</keyword>
<protein>
    <submittedName>
        <fullName evidence="5">Helix-turn-helix domain-containing protein</fullName>
    </submittedName>
</protein>
<accession>A0A6P1TSR1</accession>
<dbReference type="SUPFAM" id="SSF46689">
    <property type="entry name" value="Homeodomain-like"/>
    <property type="match status" value="1"/>
</dbReference>
<dbReference type="Proteomes" id="UP000464314">
    <property type="component" value="Chromosome"/>
</dbReference>
<dbReference type="InterPro" id="IPR009057">
    <property type="entry name" value="Homeodomain-like_sf"/>
</dbReference>
<name>A0A6P1TSR1_9FIRM</name>
<dbReference type="GO" id="GO:0043565">
    <property type="term" value="F:sequence-specific DNA binding"/>
    <property type="evidence" value="ECO:0007669"/>
    <property type="project" value="InterPro"/>
</dbReference>
<feature type="domain" description="HTH araC/xylS-type" evidence="4">
    <location>
        <begin position="200"/>
        <end position="298"/>
    </location>
</feature>
<dbReference type="PANTHER" id="PTHR43280:SF2">
    <property type="entry name" value="HTH-TYPE TRANSCRIPTIONAL REGULATOR EXSA"/>
    <property type="match status" value="1"/>
</dbReference>
<keyword evidence="3" id="KW-0804">Transcription</keyword>
<dbReference type="PROSITE" id="PS00041">
    <property type="entry name" value="HTH_ARAC_FAMILY_1"/>
    <property type="match status" value="1"/>
</dbReference>
<dbReference type="InterPro" id="IPR003313">
    <property type="entry name" value="AraC-bd"/>
</dbReference>
<keyword evidence="1" id="KW-0805">Transcription regulation</keyword>
<evidence type="ECO:0000259" key="4">
    <source>
        <dbReference type="PROSITE" id="PS01124"/>
    </source>
</evidence>
<dbReference type="InterPro" id="IPR018062">
    <property type="entry name" value="HTH_AraC-typ_CS"/>
</dbReference>
<evidence type="ECO:0000313" key="6">
    <source>
        <dbReference type="Proteomes" id="UP000464314"/>
    </source>
</evidence>
<evidence type="ECO:0000256" key="3">
    <source>
        <dbReference type="ARBA" id="ARBA00023163"/>
    </source>
</evidence>
<proteinExistence type="predicted"/>
<dbReference type="InterPro" id="IPR018060">
    <property type="entry name" value="HTH_AraC"/>
</dbReference>
<reference evidence="5 6" key="1">
    <citation type="submission" date="2020-01" db="EMBL/GenBank/DDBJ databases">
        <title>Genome analysis of Anaerocolumna sp. CBA3638.</title>
        <authorList>
            <person name="Kim J."/>
            <person name="Roh S.W."/>
        </authorList>
    </citation>
    <scope>NUCLEOTIDE SEQUENCE [LARGE SCALE GENOMIC DNA]</scope>
    <source>
        <strain evidence="5 6">CBA3638</strain>
    </source>
</reference>
<dbReference type="RefSeq" id="WP_161840071.1">
    <property type="nucleotide sequence ID" value="NZ_CP048000.1"/>
</dbReference>
<sequence length="318" mass="37189">MYYEINGNILPQVRLVDMAVLEPPYVHRKRQADEYILYIMKKGTLYLQENGKKYELSEGDVMLLDSDFVHQGIKASNCEYFYIHFRHPKVIRKLEETDFMERCLQIRSESLQEDSGSFEIYQDSWMRFPKFISLQTGSSYLQVLKLVQEAMDQNQNQMDNYKVSCACKIMEALVEIAREAVSKRALKQMPGIPRSYKNIHELLNYLNANYQKDISGNLIEEEFSCNFDYLNRVFKKNIGKTIFVYLNEIRIHHAKELIATTSMKILSIGYRVGFQDVCYFSKVFKKYTGMSPGQYEKLTSHIEVEKGLLQNNKLTGLG</sequence>
<gene>
    <name evidence="5" type="ORF">Ana3638_22770</name>
</gene>
<dbReference type="InterPro" id="IPR037923">
    <property type="entry name" value="HTH-like"/>
</dbReference>
<dbReference type="GO" id="GO:0003700">
    <property type="term" value="F:DNA-binding transcription factor activity"/>
    <property type="evidence" value="ECO:0007669"/>
    <property type="project" value="InterPro"/>
</dbReference>
<evidence type="ECO:0000256" key="2">
    <source>
        <dbReference type="ARBA" id="ARBA00023125"/>
    </source>
</evidence>
<dbReference type="EMBL" id="CP048000">
    <property type="protein sequence ID" value="QHQ63249.1"/>
    <property type="molecule type" value="Genomic_DNA"/>
</dbReference>
<keyword evidence="2" id="KW-0238">DNA-binding</keyword>
<dbReference type="KEGG" id="anr:Ana3638_22770"/>
<dbReference type="PRINTS" id="PR00032">
    <property type="entry name" value="HTHARAC"/>
</dbReference>
<dbReference type="SMART" id="SM00342">
    <property type="entry name" value="HTH_ARAC"/>
    <property type="match status" value="1"/>
</dbReference>
<dbReference type="InterPro" id="IPR020449">
    <property type="entry name" value="Tscrpt_reg_AraC-type_HTH"/>
</dbReference>